<evidence type="ECO:0000256" key="4">
    <source>
        <dbReference type="ARBA" id="ARBA00022833"/>
    </source>
</evidence>
<name>A0A497JF40_9ARCH</name>
<evidence type="ECO:0000256" key="1">
    <source>
        <dbReference type="ARBA" id="ARBA00022670"/>
    </source>
</evidence>
<keyword evidence="7" id="KW-0812">Transmembrane</keyword>
<feature type="transmembrane region" description="Helical" evidence="7">
    <location>
        <begin position="72"/>
        <end position="92"/>
    </location>
</feature>
<dbReference type="Pfam" id="PF01435">
    <property type="entry name" value="Peptidase_M48"/>
    <property type="match status" value="1"/>
</dbReference>
<comment type="similarity">
    <text evidence="6">Belongs to the peptidase M48 family.</text>
</comment>
<feature type="domain" description="Peptidase M48" evidence="8">
    <location>
        <begin position="212"/>
        <end position="310"/>
    </location>
</feature>
<accession>A0A497JF40</accession>
<feature type="transmembrane region" description="Helical" evidence="7">
    <location>
        <begin position="255"/>
        <end position="274"/>
    </location>
</feature>
<evidence type="ECO:0000256" key="3">
    <source>
        <dbReference type="ARBA" id="ARBA00022801"/>
    </source>
</evidence>
<feature type="transmembrane region" description="Helical" evidence="7">
    <location>
        <begin position="36"/>
        <end position="60"/>
    </location>
</feature>
<keyword evidence="3 6" id="KW-0378">Hydrolase</keyword>
<gene>
    <name evidence="9" type="ORF">DRO07_03035</name>
</gene>
<protein>
    <recommendedName>
        <fullName evidence="8">Peptidase M48 domain-containing protein</fullName>
    </recommendedName>
</protein>
<dbReference type="GO" id="GO:0004222">
    <property type="term" value="F:metalloendopeptidase activity"/>
    <property type="evidence" value="ECO:0007669"/>
    <property type="project" value="InterPro"/>
</dbReference>
<dbReference type="GO" id="GO:0046872">
    <property type="term" value="F:metal ion binding"/>
    <property type="evidence" value="ECO:0007669"/>
    <property type="project" value="UniProtKB-KW"/>
</dbReference>
<evidence type="ECO:0000256" key="2">
    <source>
        <dbReference type="ARBA" id="ARBA00022723"/>
    </source>
</evidence>
<evidence type="ECO:0000313" key="9">
    <source>
        <dbReference type="EMBL" id="RLG68817.1"/>
    </source>
</evidence>
<evidence type="ECO:0000259" key="8">
    <source>
        <dbReference type="Pfam" id="PF01435"/>
    </source>
</evidence>
<proteinExistence type="inferred from homology"/>
<keyword evidence="5 6" id="KW-0482">Metalloprotease</keyword>
<dbReference type="InterPro" id="IPR001915">
    <property type="entry name" value="Peptidase_M48"/>
</dbReference>
<reference evidence="9 10" key="1">
    <citation type="submission" date="2018-06" db="EMBL/GenBank/DDBJ databases">
        <title>Extensive metabolic versatility and redundancy in microbially diverse, dynamic hydrothermal sediments.</title>
        <authorList>
            <person name="Dombrowski N."/>
            <person name="Teske A."/>
            <person name="Baker B.J."/>
        </authorList>
    </citation>
    <scope>NUCLEOTIDE SEQUENCE [LARGE SCALE GENOMIC DNA]</scope>
    <source>
        <strain evidence="9">B9_G13</strain>
    </source>
</reference>
<comment type="cofactor">
    <cofactor evidence="6">
        <name>Zn(2+)</name>
        <dbReference type="ChEBI" id="CHEBI:29105"/>
    </cofactor>
    <text evidence="6">Binds 1 zinc ion per subunit.</text>
</comment>
<comment type="caution">
    <text evidence="9">The sequence shown here is derived from an EMBL/GenBank/DDBJ whole genome shotgun (WGS) entry which is preliminary data.</text>
</comment>
<organism evidence="9 10">
    <name type="scientific">Candidatus Iainarchaeum sp</name>
    <dbReference type="NCBI Taxonomy" id="3101447"/>
    <lineage>
        <taxon>Archaea</taxon>
        <taxon>Candidatus Iainarchaeota</taxon>
        <taxon>Candidatus Iainarchaeia</taxon>
        <taxon>Candidatus Iainarchaeales</taxon>
        <taxon>Candidatus Iainarchaeaceae</taxon>
        <taxon>Candidatus Iainarchaeum</taxon>
    </lineage>
</organism>
<dbReference type="GO" id="GO:0006508">
    <property type="term" value="P:proteolysis"/>
    <property type="evidence" value="ECO:0007669"/>
    <property type="project" value="UniProtKB-KW"/>
</dbReference>
<evidence type="ECO:0000313" key="10">
    <source>
        <dbReference type="Proteomes" id="UP000277633"/>
    </source>
</evidence>
<dbReference type="Proteomes" id="UP000277633">
    <property type="component" value="Unassembled WGS sequence"/>
</dbReference>
<feature type="transmembrane region" description="Helical" evidence="7">
    <location>
        <begin position="140"/>
        <end position="163"/>
    </location>
</feature>
<keyword evidence="7" id="KW-1133">Transmembrane helix</keyword>
<keyword evidence="4 6" id="KW-0862">Zinc</keyword>
<evidence type="ECO:0000256" key="5">
    <source>
        <dbReference type="ARBA" id="ARBA00023049"/>
    </source>
</evidence>
<evidence type="ECO:0000256" key="6">
    <source>
        <dbReference type="RuleBase" id="RU003983"/>
    </source>
</evidence>
<keyword evidence="2" id="KW-0479">Metal-binding</keyword>
<evidence type="ECO:0000256" key="7">
    <source>
        <dbReference type="SAM" id="Phobius"/>
    </source>
</evidence>
<dbReference type="EMBL" id="QMWO01000118">
    <property type="protein sequence ID" value="RLG68817.1"/>
    <property type="molecule type" value="Genomic_DNA"/>
</dbReference>
<keyword evidence="7" id="KW-0472">Membrane</keyword>
<sequence length="312" mass="36016">MRNSNKKAILIIYSFPHTKVERDYVSNRKTENLFKLCIIFSHLNNLALIILFVFLLFVPLFDIASVYGSLEFIVSFFILSFSISTIHSAAAVKLSGLKRKPTLLVTKMGIISLLKAISFFILYLFTFFIIGLEMDLSSKMILVTVFATCVWLLYLFILQPIIYKRITNMFNKIERRRDLERRFSDKISKLKTKVKILQIKEPFFNSISAVAILQTNEIILLGDIEKILTKRELDAIILHELAHLKGRNKFLLKRVVSGLIALSIMPFLLFSYYIPPIVLFSVMLFAPVVLIFTAKTVRAFEKEADEIAKKWV</sequence>
<dbReference type="AlphaFoldDB" id="A0A497JF40"/>
<feature type="non-terminal residue" evidence="9">
    <location>
        <position position="312"/>
    </location>
</feature>
<feature type="transmembrane region" description="Helical" evidence="7">
    <location>
        <begin position="280"/>
        <end position="300"/>
    </location>
</feature>
<feature type="transmembrane region" description="Helical" evidence="7">
    <location>
        <begin position="113"/>
        <end position="134"/>
    </location>
</feature>
<keyword evidence="1 6" id="KW-0645">Protease</keyword>